<evidence type="ECO:0000256" key="1">
    <source>
        <dbReference type="ARBA" id="ARBA00004127"/>
    </source>
</evidence>
<evidence type="ECO:0000256" key="2">
    <source>
        <dbReference type="ARBA" id="ARBA00022448"/>
    </source>
</evidence>
<name>A0A6G0WIY5_9STRA</name>
<keyword evidence="5" id="KW-0406">Ion transport</keyword>
<dbReference type="GO" id="GO:0006811">
    <property type="term" value="P:monoatomic ion transport"/>
    <property type="evidence" value="ECO:0007669"/>
    <property type="project" value="UniProtKB-KW"/>
</dbReference>
<dbReference type="PANTHER" id="PTHR31563">
    <property type="entry name" value="ION CHANNEL POLLUX-RELATED"/>
    <property type="match status" value="1"/>
</dbReference>
<sequence>MERLVVAAAVSSRRSAALSLEFVLDRVDAVDAALNARKEDVERRVVRLCLVVRLAQLSRWNFDFVHRLDGMAAAAAVRRRKDRVVLLRDRFRLERTVVPPAHGWISFCLCLHVENIRAPSTTFRPSRTFFQAVIAARRKKQRAVQRRRRSNLPRSRRPVVDVLGLSKSTTGSLENRAARIFMDKWRAATRDDRRPVDRLYMSELVSWRCTHEKERLVARNGRHATSWITSTRIQSSGRTRIAPMSTIISTAGASRRRFHGMSLATWPWSPRIVLSAVSFWELVSRVTATTARMLRVVGDAVDGSARQTSVGNALTTHFEFDEMDMEKEDELAPAPVQRRHERLWYLIDTFISTNKGQAILLVVLCIVVATTLAPFVEMVNDDGYAESVWRVWTYMTDTGTQNHATTHGQKVVAFFFTLIGFVYFAVVVAFVVDAIREKMDQLKHGRTQVVEVGHSLMLGWSDKSIPYIGEICSANESERGGVVVVLAEQDSEVMAAAFHSQITSLKGTRVIFRSGNPLLTADLNMVSAHMARSICIMSTDRDAGISDANLLRMILAINSLSELNGHVVGDTSDIDNEPLLELVGGSVLESLVSNDIMGRLIVMCSRSPGLAKVYDALLGFSGNEFYFETWPQCVGMTFGQLAERFPDAIPIGYKDVRGRVHILPPMQRRMQPDEALLVLAEDNDTYKPVEPTAEVTLGDGVIETISDPPPTPQKILICGWRRDIRDMLRMLDALSHPGTVVYMLNEEPPRDRVSMLMEDGLDIRSLRNLTFVHVQGNTAVRRHVMQIRLGDFDSYMVLCDAKRESDILESDSHVLATVLMLRSVEIEQHKSKAKKLFAKTIVSELQSRHRKTPCIAEVLDPRTQKTIQKNDQIGHSSDFVQTNELISRMLAMVSENRLVKPILDDLLSGKGAAFDVVPATRYCAKDASLSFMQLVKRAQLANEIVCGYQPHKSLVQTELNPSNKFRVQNGWDKMDLVILREGRQEKDRHRMQTVCKAFVDGLHRKRGRDQMSKAAAAAAIEVLDSDQFNSMPRNEHAGEQGGATLKWANGHHQSAPAGGRRKAMQRHQSDKKLFQVPTGARLADLWVMADDMTQLVHELNL</sequence>
<dbReference type="VEuPathDB" id="FungiDB:AeMF1_000105"/>
<evidence type="ECO:0000256" key="3">
    <source>
        <dbReference type="ARBA" id="ARBA00022692"/>
    </source>
</evidence>
<feature type="domain" description="CASTOR/POLLUX/SYM8 ion channel conserved" evidence="9">
    <location>
        <begin position="595"/>
        <end position="694"/>
    </location>
</feature>
<protein>
    <recommendedName>
        <fullName evidence="9">CASTOR/POLLUX/SYM8 ion channel conserved domain-containing protein</fullName>
    </recommendedName>
</protein>
<dbReference type="GO" id="GO:0012505">
    <property type="term" value="C:endomembrane system"/>
    <property type="evidence" value="ECO:0007669"/>
    <property type="project" value="UniProtKB-SubCell"/>
</dbReference>
<dbReference type="Pfam" id="PF06241">
    <property type="entry name" value="Castor_Poll_mid"/>
    <property type="match status" value="1"/>
</dbReference>
<reference evidence="10 11" key="1">
    <citation type="submission" date="2019-07" db="EMBL/GenBank/DDBJ databases">
        <title>Genomics analysis of Aphanomyces spp. identifies a new class of oomycete effector associated with host adaptation.</title>
        <authorList>
            <person name="Gaulin E."/>
        </authorList>
    </citation>
    <scope>NUCLEOTIDE SEQUENCE [LARGE SCALE GENOMIC DNA]</scope>
    <source>
        <strain evidence="10 11">ATCC 201684</strain>
    </source>
</reference>
<dbReference type="PANTHER" id="PTHR31563:SF10">
    <property type="entry name" value="ION CHANNEL POLLUX-RELATED"/>
    <property type="match status" value="1"/>
</dbReference>
<dbReference type="InterPro" id="IPR044849">
    <property type="entry name" value="CASTOR/POLLUX/SYM8-like"/>
</dbReference>
<evidence type="ECO:0000259" key="9">
    <source>
        <dbReference type="Pfam" id="PF06241"/>
    </source>
</evidence>
<keyword evidence="6 8" id="KW-0472">Membrane</keyword>
<dbReference type="Gene3D" id="3.40.50.720">
    <property type="entry name" value="NAD(P)-binding Rossmann-like Domain"/>
    <property type="match status" value="2"/>
</dbReference>
<proteinExistence type="predicted"/>
<dbReference type="Gene3D" id="1.10.287.70">
    <property type="match status" value="1"/>
</dbReference>
<keyword evidence="4 8" id="KW-1133">Transmembrane helix</keyword>
<evidence type="ECO:0000256" key="4">
    <source>
        <dbReference type="ARBA" id="ARBA00022989"/>
    </source>
</evidence>
<feature type="transmembrane region" description="Helical" evidence="8">
    <location>
        <begin position="358"/>
        <end position="376"/>
    </location>
</feature>
<keyword evidence="2" id="KW-0813">Transport</keyword>
<keyword evidence="3 8" id="KW-0812">Transmembrane</keyword>
<feature type="transmembrane region" description="Helical" evidence="8">
    <location>
        <begin position="411"/>
        <end position="432"/>
    </location>
</feature>
<accession>A0A6G0WIY5</accession>
<keyword evidence="11" id="KW-1185">Reference proteome</keyword>
<dbReference type="SUPFAM" id="SSF81324">
    <property type="entry name" value="Voltage-gated potassium channels"/>
    <property type="match status" value="1"/>
</dbReference>
<comment type="subcellular location">
    <subcellularLocation>
        <location evidence="1">Endomembrane system</location>
        <topology evidence="1">Multi-pass membrane protein</topology>
    </subcellularLocation>
</comment>
<evidence type="ECO:0000313" key="10">
    <source>
        <dbReference type="EMBL" id="KAF0727191.1"/>
    </source>
</evidence>
<evidence type="ECO:0000256" key="8">
    <source>
        <dbReference type="SAM" id="Phobius"/>
    </source>
</evidence>
<evidence type="ECO:0000256" key="7">
    <source>
        <dbReference type="SAM" id="MobiDB-lite"/>
    </source>
</evidence>
<evidence type="ECO:0000256" key="6">
    <source>
        <dbReference type="ARBA" id="ARBA00023136"/>
    </source>
</evidence>
<evidence type="ECO:0000313" key="11">
    <source>
        <dbReference type="Proteomes" id="UP000481153"/>
    </source>
</evidence>
<dbReference type="Proteomes" id="UP000481153">
    <property type="component" value="Unassembled WGS sequence"/>
</dbReference>
<comment type="caution">
    <text evidence="10">The sequence shown here is derived from an EMBL/GenBank/DDBJ whole genome shotgun (WGS) entry which is preliminary data.</text>
</comment>
<evidence type="ECO:0000256" key="5">
    <source>
        <dbReference type="ARBA" id="ARBA00023065"/>
    </source>
</evidence>
<dbReference type="EMBL" id="VJMJ01000200">
    <property type="protein sequence ID" value="KAF0727191.1"/>
    <property type="molecule type" value="Genomic_DNA"/>
</dbReference>
<dbReference type="InterPro" id="IPR010420">
    <property type="entry name" value="CASTOR/POLLUX/SYM8_dom"/>
</dbReference>
<gene>
    <name evidence="10" type="ORF">Ae201684_014720</name>
</gene>
<organism evidence="10 11">
    <name type="scientific">Aphanomyces euteiches</name>
    <dbReference type="NCBI Taxonomy" id="100861"/>
    <lineage>
        <taxon>Eukaryota</taxon>
        <taxon>Sar</taxon>
        <taxon>Stramenopiles</taxon>
        <taxon>Oomycota</taxon>
        <taxon>Saprolegniomycetes</taxon>
        <taxon>Saprolegniales</taxon>
        <taxon>Verrucalvaceae</taxon>
        <taxon>Aphanomyces</taxon>
    </lineage>
</organism>
<dbReference type="AlphaFoldDB" id="A0A6G0WIY5"/>
<feature type="region of interest" description="Disordered" evidence="7">
    <location>
        <begin position="1048"/>
        <end position="1072"/>
    </location>
</feature>